<evidence type="ECO:0000313" key="2">
    <source>
        <dbReference type="Proteomes" id="UP001500888"/>
    </source>
</evidence>
<evidence type="ECO:0000313" key="1">
    <source>
        <dbReference type="EMBL" id="GAA3795276.1"/>
    </source>
</evidence>
<comment type="caution">
    <text evidence="1">The sequence shown here is derived from an EMBL/GenBank/DDBJ whole genome shotgun (WGS) entry which is preliminary data.</text>
</comment>
<sequence length="175" mass="19794">MSFALPKLMQGIQLGATSKAVAQALSDQRIALACTLYIDSFFETSYEAQFITLIGVLEVLKERGPVSPDAMQLIDGWLEEIRHLEVGEAQSFRGRLNFLKQISLGAGIRRTVTRYLGSDRAREVQELYNIRSKLVHEGERPLELRDNLRQAEIIVRELLAKILVDPRNLSEGRDI</sequence>
<dbReference type="EMBL" id="BAAAZR010000002">
    <property type="protein sequence ID" value="GAA3795276.1"/>
    <property type="molecule type" value="Genomic_DNA"/>
</dbReference>
<organism evidence="1 2">
    <name type="scientific">Sphaerisporangium flaviroseum</name>
    <dbReference type="NCBI Taxonomy" id="509199"/>
    <lineage>
        <taxon>Bacteria</taxon>
        <taxon>Bacillati</taxon>
        <taxon>Actinomycetota</taxon>
        <taxon>Actinomycetes</taxon>
        <taxon>Streptosporangiales</taxon>
        <taxon>Streptosporangiaceae</taxon>
        <taxon>Sphaerisporangium</taxon>
    </lineage>
</organism>
<reference evidence="2" key="1">
    <citation type="journal article" date="2019" name="Int. J. Syst. Evol. Microbiol.">
        <title>The Global Catalogue of Microorganisms (GCM) 10K type strain sequencing project: providing services to taxonomists for standard genome sequencing and annotation.</title>
        <authorList>
            <consortium name="The Broad Institute Genomics Platform"/>
            <consortium name="The Broad Institute Genome Sequencing Center for Infectious Disease"/>
            <person name="Wu L."/>
            <person name="Ma J."/>
        </authorList>
    </citation>
    <scope>NUCLEOTIDE SEQUENCE [LARGE SCALE GENOMIC DNA]</scope>
    <source>
        <strain evidence="2">JCM 16908</strain>
    </source>
</reference>
<proteinExistence type="predicted"/>
<evidence type="ECO:0008006" key="3">
    <source>
        <dbReference type="Google" id="ProtNLM"/>
    </source>
</evidence>
<protein>
    <recommendedName>
        <fullName evidence="3">Apea-like HEPN domain-containing protein</fullName>
    </recommendedName>
</protein>
<name>A0ABP7HK57_9ACTN</name>
<dbReference type="Proteomes" id="UP001500888">
    <property type="component" value="Unassembled WGS sequence"/>
</dbReference>
<keyword evidence="2" id="KW-1185">Reference proteome</keyword>
<accession>A0ABP7HK57</accession>
<gene>
    <name evidence="1" type="ORF">GCM10022226_13300</name>
</gene>